<feature type="region of interest" description="Disordered" evidence="1">
    <location>
        <begin position="135"/>
        <end position="182"/>
    </location>
</feature>
<gene>
    <name evidence="3" type="ORF">B0H16DRAFT_1490049</name>
</gene>
<evidence type="ECO:0000256" key="1">
    <source>
        <dbReference type="SAM" id="MobiDB-lite"/>
    </source>
</evidence>
<evidence type="ECO:0000313" key="3">
    <source>
        <dbReference type="EMBL" id="KAJ7786319.1"/>
    </source>
</evidence>
<reference evidence="3" key="1">
    <citation type="submission" date="2023-03" db="EMBL/GenBank/DDBJ databases">
        <title>Massive genome expansion in bonnet fungi (Mycena s.s.) driven by repeated elements and novel gene families across ecological guilds.</title>
        <authorList>
            <consortium name="Lawrence Berkeley National Laboratory"/>
            <person name="Harder C.B."/>
            <person name="Miyauchi S."/>
            <person name="Viragh M."/>
            <person name="Kuo A."/>
            <person name="Thoen E."/>
            <person name="Andreopoulos B."/>
            <person name="Lu D."/>
            <person name="Skrede I."/>
            <person name="Drula E."/>
            <person name="Henrissat B."/>
            <person name="Morin E."/>
            <person name="Kohler A."/>
            <person name="Barry K."/>
            <person name="LaButti K."/>
            <person name="Morin E."/>
            <person name="Salamov A."/>
            <person name="Lipzen A."/>
            <person name="Mereny Z."/>
            <person name="Hegedus B."/>
            <person name="Baldrian P."/>
            <person name="Stursova M."/>
            <person name="Weitz H."/>
            <person name="Taylor A."/>
            <person name="Grigoriev I.V."/>
            <person name="Nagy L.G."/>
            <person name="Martin F."/>
            <person name="Kauserud H."/>
        </authorList>
    </citation>
    <scope>NUCLEOTIDE SEQUENCE</scope>
    <source>
        <strain evidence="3">CBHHK182m</strain>
    </source>
</reference>
<dbReference type="Proteomes" id="UP001215598">
    <property type="component" value="Unassembled WGS sequence"/>
</dbReference>
<proteinExistence type="predicted"/>
<evidence type="ECO:0000313" key="4">
    <source>
        <dbReference type="Proteomes" id="UP001215598"/>
    </source>
</evidence>
<name>A0AAD7KIF3_9AGAR</name>
<dbReference type="EMBL" id="JARKIB010000001">
    <property type="protein sequence ID" value="KAJ7786319.1"/>
    <property type="molecule type" value="Genomic_DNA"/>
</dbReference>
<organism evidence="3 4">
    <name type="scientific">Mycena metata</name>
    <dbReference type="NCBI Taxonomy" id="1033252"/>
    <lineage>
        <taxon>Eukaryota</taxon>
        <taxon>Fungi</taxon>
        <taxon>Dikarya</taxon>
        <taxon>Basidiomycota</taxon>
        <taxon>Agaricomycotina</taxon>
        <taxon>Agaricomycetes</taxon>
        <taxon>Agaricomycetidae</taxon>
        <taxon>Agaricales</taxon>
        <taxon>Marasmiineae</taxon>
        <taxon>Mycenaceae</taxon>
        <taxon>Mycena</taxon>
    </lineage>
</organism>
<keyword evidence="2" id="KW-0812">Transmembrane</keyword>
<comment type="caution">
    <text evidence="3">The sequence shown here is derived from an EMBL/GenBank/DDBJ whole genome shotgun (WGS) entry which is preliminary data.</text>
</comment>
<keyword evidence="4" id="KW-1185">Reference proteome</keyword>
<dbReference type="AlphaFoldDB" id="A0AAD7KIF3"/>
<keyword evidence="2" id="KW-1133">Transmembrane helix</keyword>
<feature type="transmembrane region" description="Helical" evidence="2">
    <location>
        <begin position="52"/>
        <end position="72"/>
    </location>
</feature>
<feature type="transmembrane region" description="Helical" evidence="2">
    <location>
        <begin position="12"/>
        <end position="31"/>
    </location>
</feature>
<feature type="transmembrane region" description="Helical" evidence="2">
    <location>
        <begin position="78"/>
        <end position="102"/>
    </location>
</feature>
<feature type="compositionally biased region" description="Low complexity" evidence="1">
    <location>
        <begin position="161"/>
        <end position="182"/>
    </location>
</feature>
<protein>
    <submittedName>
        <fullName evidence="3">Uncharacterized protein</fullName>
    </submittedName>
</protein>
<sequence length="182" mass="19103">MDYVQGLDPSKLTLGLTALSFIISPFAAPVYNLPILLFGTLAQSQENSDGQALQTFTGLLGVSVIFDIVWMLNNEQNGFIKFLSLLLVLLKVPTFVTFGLALRQRGGQFSGLGVRGNDLGGATVWDSMPGGFGSGGNNGYQNVDEERPAQYSRPAPPPTMPVAQPAAAQAPGAAAPGAYQNA</sequence>
<keyword evidence="2" id="KW-0472">Membrane</keyword>
<accession>A0AAD7KIF3</accession>
<evidence type="ECO:0000256" key="2">
    <source>
        <dbReference type="SAM" id="Phobius"/>
    </source>
</evidence>